<gene>
    <name evidence="1" type="ORF">CK203_076617</name>
</gene>
<dbReference type="SUPFAM" id="SSF56219">
    <property type="entry name" value="DNase I-like"/>
    <property type="match status" value="1"/>
</dbReference>
<organism evidence="1 2">
    <name type="scientific">Vitis vinifera</name>
    <name type="common">Grape</name>
    <dbReference type="NCBI Taxonomy" id="29760"/>
    <lineage>
        <taxon>Eukaryota</taxon>
        <taxon>Viridiplantae</taxon>
        <taxon>Streptophyta</taxon>
        <taxon>Embryophyta</taxon>
        <taxon>Tracheophyta</taxon>
        <taxon>Spermatophyta</taxon>
        <taxon>Magnoliopsida</taxon>
        <taxon>eudicotyledons</taxon>
        <taxon>Gunneridae</taxon>
        <taxon>Pentapetalae</taxon>
        <taxon>rosids</taxon>
        <taxon>Vitales</taxon>
        <taxon>Vitaceae</taxon>
        <taxon>Viteae</taxon>
        <taxon>Vitis</taxon>
    </lineage>
</organism>
<dbReference type="AlphaFoldDB" id="A0A438EYK1"/>
<sequence length="248" mass="28021">MGSTAVRGTLESCSIADACLLEEVSRYSLFKPSTACVWGGALIEMEKSCGPEAFLKEIKRELNVNPLSVCPAEERLGEKSASGSFLFKEGRVERGEKEGEDVESWRYSCLAKFCHCLGMPTEGYESEILKRLHKMREIRDRLGQEGTGVIKSVLDEVSNSVVKLYGPFVKVEREDFLSELGAIRGLWNEPWCAAGDFNMIRFPFEHSRGGRLSPTMRRFSEVIEELELRDLSLQGEGGRRDVHMEWRL</sequence>
<evidence type="ECO:0000313" key="1">
    <source>
        <dbReference type="EMBL" id="RVW52804.1"/>
    </source>
</evidence>
<dbReference type="InterPro" id="IPR036691">
    <property type="entry name" value="Endo/exonu/phosph_ase_sf"/>
</dbReference>
<proteinExistence type="predicted"/>
<reference evidence="1 2" key="1">
    <citation type="journal article" date="2018" name="PLoS Genet.">
        <title>Population sequencing reveals clonal diversity and ancestral inbreeding in the grapevine cultivar Chardonnay.</title>
        <authorList>
            <person name="Roach M.J."/>
            <person name="Johnson D.L."/>
            <person name="Bohlmann J."/>
            <person name="van Vuuren H.J."/>
            <person name="Jones S.J."/>
            <person name="Pretorius I.S."/>
            <person name="Schmidt S.A."/>
            <person name="Borneman A.R."/>
        </authorList>
    </citation>
    <scope>NUCLEOTIDE SEQUENCE [LARGE SCALE GENOMIC DNA]</scope>
    <source>
        <strain evidence="2">cv. Chardonnay</strain>
        <tissue evidence="1">Leaf</tissue>
    </source>
</reference>
<evidence type="ECO:0008006" key="3">
    <source>
        <dbReference type="Google" id="ProtNLM"/>
    </source>
</evidence>
<name>A0A438EYK1_VITVI</name>
<dbReference type="Gene3D" id="3.60.10.10">
    <property type="entry name" value="Endonuclease/exonuclease/phosphatase"/>
    <property type="match status" value="1"/>
</dbReference>
<dbReference type="EMBL" id="QGNW01001162">
    <property type="protein sequence ID" value="RVW52804.1"/>
    <property type="molecule type" value="Genomic_DNA"/>
</dbReference>
<protein>
    <recommendedName>
        <fullName evidence="3">Endonuclease/exonuclease/phosphatase domain-containing protein</fullName>
    </recommendedName>
</protein>
<evidence type="ECO:0000313" key="2">
    <source>
        <dbReference type="Proteomes" id="UP000288805"/>
    </source>
</evidence>
<dbReference type="Proteomes" id="UP000288805">
    <property type="component" value="Unassembled WGS sequence"/>
</dbReference>
<accession>A0A438EYK1</accession>
<comment type="caution">
    <text evidence="1">The sequence shown here is derived from an EMBL/GenBank/DDBJ whole genome shotgun (WGS) entry which is preliminary data.</text>
</comment>